<dbReference type="InterPro" id="IPR012902">
    <property type="entry name" value="N_methyl_site"/>
</dbReference>
<keyword evidence="1" id="KW-0812">Transmembrane</keyword>
<dbReference type="InterPro" id="IPR045584">
    <property type="entry name" value="Pilin-like"/>
</dbReference>
<organism evidence="2 3">
    <name type="scientific">Ruficoccus amylovorans</name>
    <dbReference type="NCBI Taxonomy" id="1804625"/>
    <lineage>
        <taxon>Bacteria</taxon>
        <taxon>Pseudomonadati</taxon>
        <taxon>Verrucomicrobiota</taxon>
        <taxon>Opitutia</taxon>
        <taxon>Puniceicoccales</taxon>
        <taxon>Cerasicoccaceae</taxon>
        <taxon>Ruficoccus</taxon>
    </lineage>
</organism>
<proteinExistence type="predicted"/>
<name>A0A842HCV9_9BACT</name>
<evidence type="ECO:0000313" key="2">
    <source>
        <dbReference type="EMBL" id="MBC2594313.1"/>
    </source>
</evidence>
<reference evidence="2 3" key="1">
    <citation type="submission" date="2020-07" db="EMBL/GenBank/DDBJ databases">
        <authorList>
            <person name="Feng X."/>
        </authorList>
    </citation>
    <scope>NUCLEOTIDE SEQUENCE [LARGE SCALE GENOMIC DNA]</scope>
    <source>
        <strain evidence="2 3">JCM31066</strain>
    </source>
</reference>
<evidence type="ECO:0000256" key="1">
    <source>
        <dbReference type="SAM" id="Phobius"/>
    </source>
</evidence>
<feature type="transmembrane region" description="Helical" evidence="1">
    <location>
        <begin position="12"/>
        <end position="32"/>
    </location>
</feature>
<evidence type="ECO:0000313" key="3">
    <source>
        <dbReference type="Proteomes" id="UP000546464"/>
    </source>
</evidence>
<accession>A0A842HCV9</accession>
<dbReference type="Gene3D" id="3.30.700.10">
    <property type="entry name" value="Glycoprotein, Type 4 Pilin"/>
    <property type="match status" value="1"/>
</dbReference>
<dbReference type="PANTHER" id="PTHR30093">
    <property type="entry name" value="GENERAL SECRETION PATHWAY PROTEIN G"/>
    <property type="match status" value="1"/>
</dbReference>
<sequence>MKKTLRPRRRGFTLIELLTVIAVIGILASILIPTVGSARKSANKAKTKAQFTGYANAIQSFKSTYGYWPEFFTSDATSYNVGSNTAEFVNTLSGRNITNGNPIQEGGNRRAVPFYSFAEDEFDPDETTDTLVDAFRNPNIIIKVDYNNDGQITGLPNPSTGSGSSETVRAKVAIYSDTSNFAEGEGVYSWD</sequence>
<protein>
    <submittedName>
        <fullName evidence="2">Type II secretion system protein</fullName>
    </submittedName>
</protein>
<dbReference type="RefSeq" id="WP_185675300.1">
    <property type="nucleotide sequence ID" value="NZ_JACHVB010000021.1"/>
</dbReference>
<dbReference type="Pfam" id="PF07963">
    <property type="entry name" value="N_methyl"/>
    <property type="match status" value="1"/>
</dbReference>
<comment type="caution">
    <text evidence="2">The sequence shown here is derived from an EMBL/GenBank/DDBJ whole genome shotgun (WGS) entry which is preliminary data.</text>
</comment>
<dbReference type="PROSITE" id="PS00409">
    <property type="entry name" value="PROKAR_NTER_METHYL"/>
    <property type="match status" value="1"/>
</dbReference>
<dbReference type="SUPFAM" id="SSF54523">
    <property type="entry name" value="Pili subunits"/>
    <property type="match status" value="1"/>
</dbReference>
<dbReference type="EMBL" id="JACHVB010000021">
    <property type="protein sequence ID" value="MBC2594313.1"/>
    <property type="molecule type" value="Genomic_DNA"/>
</dbReference>
<dbReference type="Proteomes" id="UP000546464">
    <property type="component" value="Unassembled WGS sequence"/>
</dbReference>
<dbReference type="AlphaFoldDB" id="A0A842HCV9"/>
<dbReference type="PANTHER" id="PTHR30093:SF2">
    <property type="entry name" value="TYPE II SECRETION SYSTEM PROTEIN H"/>
    <property type="match status" value="1"/>
</dbReference>
<dbReference type="NCBIfam" id="TIGR02532">
    <property type="entry name" value="IV_pilin_GFxxxE"/>
    <property type="match status" value="1"/>
</dbReference>
<gene>
    <name evidence="2" type="ORF">H5P28_08565</name>
</gene>
<keyword evidence="1" id="KW-1133">Transmembrane helix</keyword>
<keyword evidence="1" id="KW-0472">Membrane</keyword>
<keyword evidence="3" id="KW-1185">Reference proteome</keyword>